<dbReference type="Proteomes" id="UP000829447">
    <property type="component" value="Linkage Group LG6"/>
</dbReference>
<evidence type="ECO:0000313" key="1">
    <source>
        <dbReference type="EMBL" id="MCI4379513.1"/>
    </source>
</evidence>
<dbReference type="EMBL" id="CM040459">
    <property type="protein sequence ID" value="MCI4379513.1"/>
    <property type="molecule type" value="Genomic_DNA"/>
</dbReference>
<sequence>MKHLEEEEQTGRGTRKCVPLAFQNIHLDQEGHIFLAGYNNEIGCVHSTFAVLGKQPLGELFRLTLWMWPCLCCPAAHHVSVKSTL</sequence>
<proteinExistence type="predicted"/>
<reference evidence="1 2" key="1">
    <citation type="journal article" date="2022" name="bioRxiv">
        <title>An ancient truncated duplication of the anti-Mullerian hormone receptor type 2 gene is a potential conserved master sex determinant in the Pangasiidae catfish family.</title>
        <authorList>
            <person name="Wen M."/>
            <person name="Pan Q."/>
            <person name="Jouanno E."/>
            <person name="Montfort J."/>
            <person name="Zahm M."/>
            <person name="Cabau C."/>
            <person name="Klopp C."/>
            <person name="Iampietro C."/>
            <person name="Roques C."/>
            <person name="Bouchez O."/>
            <person name="Castinel A."/>
            <person name="Donnadieu C."/>
            <person name="Parrinello H."/>
            <person name="Poncet C."/>
            <person name="Belmonte E."/>
            <person name="Gautier V."/>
            <person name="Avarre J.-C."/>
            <person name="Dugue R."/>
            <person name="Gustiano R."/>
            <person name="Ha T.T.T."/>
            <person name="Campet M."/>
            <person name="Sriphairoj K."/>
            <person name="Ribolli J."/>
            <person name="de Almeida F.L."/>
            <person name="Desvignes T."/>
            <person name="Postlethwait J.H."/>
            <person name="Bucao C.F."/>
            <person name="Robinson-Rechavi M."/>
            <person name="Bobe J."/>
            <person name="Herpin A."/>
            <person name="Guiguen Y."/>
        </authorList>
    </citation>
    <scope>NUCLEOTIDE SEQUENCE [LARGE SCALE GENOMIC DNA]</scope>
    <source>
        <strain evidence="1">YG-Dec2019</strain>
    </source>
</reference>
<accession>A0ACC5WKE4</accession>
<comment type="caution">
    <text evidence="1">The sequence shown here is derived from an EMBL/GenBank/DDBJ whole genome shotgun (WGS) entry which is preliminary data.</text>
</comment>
<evidence type="ECO:0000313" key="2">
    <source>
        <dbReference type="Proteomes" id="UP000829447"/>
    </source>
</evidence>
<gene>
    <name evidence="1" type="ORF">PGIGA_G00229010</name>
</gene>
<organism evidence="1 2">
    <name type="scientific">Pangasianodon gigas</name>
    <name type="common">Mekong giant catfish</name>
    <name type="synonym">Pangasius gigas</name>
    <dbReference type="NCBI Taxonomy" id="30993"/>
    <lineage>
        <taxon>Eukaryota</taxon>
        <taxon>Metazoa</taxon>
        <taxon>Chordata</taxon>
        <taxon>Craniata</taxon>
        <taxon>Vertebrata</taxon>
        <taxon>Euteleostomi</taxon>
        <taxon>Actinopterygii</taxon>
        <taxon>Neopterygii</taxon>
        <taxon>Teleostei</taxon>
        <taxon>Ostariophysi</taxon>
        <taxon>Siluriformes</taxon>
        <taxon>Pangasiidae</taxon>
        <taxon>Pangasianodon</taxon>
    </lineage>
</organism>
<name>A0ACC5WKE4_PANGG</name>
<protein>
    <submittedName>
        <fullName evidence="1">Uncharacterized protein</fullName>
    </submittedName>
</protein>
<keyword evidence="2" id="KW-1185">Reference proteome</keyword>